<dbReference type="RefSeq" id="WP_219081532.1">
    <property type="nucleotide sequence ID" value="NZ_JAHBBD010000011.1"/>
</dbReference>
<evidence type="ECO:0000313" key="2">
    <source>
        <dbReference type="EMBL" id="MBW3082914.1"/>
    </source>
</evidence>
<evidence type="ECO:0000256" key="1">
    <source>
        <dbReference type="SAM" id="MobiDB-lite"/>
    </source>
</evidence>
<comment type="caution">
    <text evidence="2">The sequence shown here is derived from an EMBL/GenBank/DDBJ whole genome shotgun (WGS) entry which is preliminary data.</text>
</comment>
<proteinExistence type="predicted"/>
<dbReference type="Proteomes" id="UP000812844">
    <property type="component" value="Unassembled WGS sequence"/>
</dbReference>
<accession>A0ABS6W8T7</accession>
<gene>
    <name evidence="2" type="ORF">KIH73_05940</name>
</gene>
<name>A0ABS6W8T7_9BIFI</name>
<protein>
    <submittedName>
        <fullName evidence="2">Uncharacterized protein</fullName>
    </submittedName>
</protein>
<sequence>MADDDVRRRATMRTTSWRHAAMLRDSHLSAEQLPESFHPTSLAYGEAIRICRHPSYQPLGGTPYASVFRASVLSLGIPIAPHAPVDFRPSASAKNDEAQCSRKNDARKREFDGD</sequence>
<feature type="compositionally biased region" description="Basic and acidic residues" evidence="1">
    <location>
        <begin position="94"/>
        <end position="114"/>
    </location>
</feature>
<organism evidence="2 3">
    <name type="scientific">Bifidobacterium phasiani</name>
    <dbReference type="NCBI Taxonomy" id="2834431"/>
    <lineage>
        <taxon>Bacteria</taxon>
        <taxon>Bacillati</taxon>
        <taxon>Actinomycetota</taxon>
        <taxon>Actinomycetes</taxon>
        <taxon>Bifidobacteriales</taxon>
        <taxon>Bifidobacteriaceae</taxon>
        <taxon>Bifidobacterium</taxon>
    </lineage>
</organism>
<reference evidence="2 3" key="1">
    <citation type="submission" date="2021-05" db="EMBL/GenBank/DDBJ databases">
        <title>Phylogenetic classification of ten novel species belonging to the genus Bifidobacterium comprising B. colchicus sp. nov., B. abeli sp. nov., B. bicoloris sp. nov., B. guerezis sp. nov., B. rosaliae sp. nov., B. santillanensis sp. nov., B. argentati sp. nov., B. amazzoni sp. nov., B. pluviali sp. nov., and B. pinnaculum sp. nov.</title>
        <authorList>
            <person name="Lugli G.A."/>
            <person name="Ruiz Garcia L."/>
            <person name="Margolles A."/>
            <person name="Ventura M."/>
        </authorList>
    </citation>
    <scope>NUCLEOTIDE SEQUENCE [LARGE SCALE GENOMIC DNA]</scope>
    <source>
        <strain evidence="2 3">6T3</strain>
    </source>
</reference>
<dbReference type="EMBL" id="JAHBBD010000011">
    <property type="protein sequence ID" value="MBW3082914.1"/>
    <property type="molecule type" value="Genomic_DNA"/>
</dbReference>
<feature type="region of interest" description="Disordered" evidence="1">
    <location>
        <begin position="83"/>
        <end position="114"/>
    </location>
</feature>
<keyword evidence="3" id="KW-1185">Reference proteome</keyword>
<evidence type="ECO:0000313" key="3">
    <source>
        <dbReference type="Proteomes" id="UP000812844"/>
    </source>
</evidence>